<organism evidence="1 2">
    <name type="scientific">Pistacia atlantica</name>
    <dbReference type="NCBI Taxonomy" id="434234"/>
    <lineage>
        <taxon>Eukaryota</taxon>
        <taxon>Viridiplantae</taxon>
        <taxon>Streptophyta</taxon>
        <taxon>Embryophyta</taxon>
        <taxon>Tracheophyta</taxon>
        <taxon>Spermatophyta</taxon>
        <taxon>Magnoliopsida</taxon>
        <taxon>eudicotyledons</taxon>
        <taxon>Gunneridae</taxon>
        <taxon>Pentapetalae</taxon>
        <taxon>rosids</taxon>
        <taxon>malvids</taxon>
        <taxon>Sapindales</taxon>
        <taxon>Anacardiaceae</taxon>
        <taxon>Pistacia</taxon>
    </lineage>
</organism>
<proteinExistence type="predicted"/>
<protein>
    <submittedName>
        <fullName evidence="1">Uncharacterized protein</fullName>
    </submittedName>
</protein>
<evidence type="ECO:0000313" key="2">
    <source>
        <dbReference type="Proteomes" id="UP001164250"/>
    </source>
</evidence>
<dbReference type="Proteomes" id="UP001164250">
    <property type="component" value="Chromosome 3"/>
</dbReference>
<accession>A0ACC1BRA8</accession>
<reference evidence="2" key="1">
    <citation type="journal article" date="2023" name="G3 (Bethesda)">
        <title>Genome assembly and association tests identify interacting loci associated with vigor, precocity, and sex in interspecific pistachio rootstocks.</title>
        <authorList>
            <person name="Palmer W."/>
            <person name="Jacygrad E."/>
            <person name="Sagayaradj S."/>
            <person name="Cavanaugh K."/>
            <person name="Han R."/>
            <person name="Bertier L."/>
            <person name="Beede B."/>
            <person name="Kafkas S."/>
            <person name="Golino D."/>
            <person name="Preece J."/>
            <person name="Michelmore R."/>
        </authorList>
    </citation>
    <scope>NUCLEOTIDE SEQUENCE [LARGE SCALE GENOMIC DNA]</scope>
</reference>
<keyword evidence="2" id="KW-1185">Reference proteome</keyword>
<gene>
    <name evidence="1" type="ORF">Patl1_03738</name>
</gene>
<name>A0ACC1BRA8_9ROSI</name>
<dbReference type="EMBL" id="CM047899">
    <property type="protein sequence ID" value="KAJ0101662.1"/>
    <property type="molecule type" value="Genomic_DNA"/>
</dbReference>
<evidence type="ECO:0000313" key="1">
    <source>
        <dbReference type="EMBL" id="KAJ0101662.1"/>
    </source>
</evidence>
<comment type="caution">
    <text evidence="1">The sequence shown here is derived from an EMBL/GenBank/DDBJ whole genome shotgun (WGS) entry which is preliminary data.</text>
</comment>
<sequence length="66" mass="7519">MAEFPVKLAIETLASLLVQETKLLRSVKKEVESIKRELEFIRSFLRDADARAAAEEEGERNGRVDD</sequence>